<organism evidence="2">
    <name type="scientific">Anguilla anguilla</name>
    <name type="common">European freshwater eel</name>
    <name type="synonym">Muraena anguilla</name>
    <dbReference type="NCBI Taxonomy" id="7936"/>
    <lineage>
        <taxon>Eukaryota</taxon>
        <taxon>Metazoa</taxon>
        <taxon>Chordata</taxon>
        <taxon>Craniata</taxon>
        <taxon>Vertebrata</taxon>
        <taxon>Euteleostomi</taxon>
        <taxon>Actinopterygii</taxon>
        <taxon>Neopterygii</taxon>
        <taxon>Teleostei</taxon>
        <taxon>Anguilliformes</taxon>
        <taxon>Anguillidae</taxon>
        <taxon>Anguilla</taxon>
    </lineage>
</organism>
<evidence type="ECO:0000313" key="2">
    <source>
        <dbReference type="EMBL" id="JAH37594.1"/>
    </source>
</evidence>
<protein>
    <submittedName>
        <fullName evidence="2">Uncharacterized protein</fullName>
    </submittedName>
</protein>
<reference evidence="2" key="1">
    <citation type="submission" date="2014-11" db="EMBL/GenBank/DDBJ databases">
        <authorList>
            <person name="Amaro Gonzalez C."/>
        </authorList>
    </citation>
    <scope>NUCLEOTIDE SEQUENCE</scope>
</reference>
<proteinExistence type="predicted"/>
<evidence type="ECO:0000256" key="1">
    <source>
        <dbReference type="SAM" id="MobiDB-lite"/>
    </source>
</evidence>
<dbReference type="EMBL" id="GBXM01070983">
    <property type="protein sequence ID" value="JAH37594.1"/>
    <property type="molecule type" value="Transcribed_RNA"/>
</dbReference>
<sequence>MRRRRLQGQSERNKARGATTNSGLLQKCFFHCAHLPVVPSRHSQGV</sequence>
<accession>A0A0E9S838</accession>
<reference evidence="2" key="2">
    <citation type="journal article" date="2015" name="Fish Shellfish Immunol.">
        <title>Early steps in the European eel (Anguilla anguilla)-Vibrio vulnificus interaction in the gills: Role of the RtxA13 toxin.</title>
        <authorList>
            <person name="Callol A."/>
            <person name="Pajuelo D."/>
            <person name="Ebbesson L."/>
            <person name="Teles M."/>
            <person name="MacKenzie S."/>
            <person name="Amaro C."/>
        </authorList>
    </citation>
    <scope>NUCLEOTIDE SEQUENCE</scope>
</reference>
<name>A0A0E9S838_ANGAN</name>
<dbReference type="AlphaFoldDB" id="A0A0E9S838"/>
<feature type="region of interest" description="Disordered" evidence="1">
    <location>
        <begin position="1"/>
        <end position="20"/>
    </location>
</feature>